<gene>
    <name evidence="3" type="ORF">SAMN05216270_101276</name>
</gene>
<evidence type="ECO:0000313" key="3">
    <source>
        <dbReference type="EMBL" id="SDC99199.1"/>
    </source>
</evidence>
<accession>A0A1G6R3I3</accession>
<name>A0A1G6R3I3_9ACTN</name>
<dbReference type="InterPro" id="IPR011047">
    <property type="entry name" value="Quinoprotein_ADH-like_sf"/>
</dbReference>
<reference evidence="4" key="1">
    <citation type="submission" date="2016-10" db="EMBL/GenBank/DDBJ databases">
        <authorList>
            <person name="Varghese N."/>
            <person name="Submissions S."/>
        </authorList>
    </citation>
    <scope>NUCLEOTIDE SEQUENCE [LARGE SCALE GENOMIC DNA]</scope>
    <source>
        <strain evidence="4">CGMCC 4.3516</strain>
    </source>
</reference>
<dbReference type="PANTHER" id="PTHR34512:SF30">
    <property type="entry name" value="OUTER MEMBRANE PROTEIN ASSEMBLY FACTOR BAMB"/>
    <property type="match status" value="1"/>
</dbReference>
<dbReference type="SUPFAM" id="SSF50998">
    <property type="entry name" value="Quinoprotein alcohol dehydrogenase-like"/>
    <property type="match status" value="1"/>
</dbReference>
<dbReference type="STRING" id="58114.SAMN05216270_101276"/>
<dbReference type="PANTHER" id="PTHR34512">
    <property type="entry name" value="CELL SURFACE PROTEIN"/>
    <property type="match status" value="1"/>
</dbReference>
<dbReference type="Pfam" id="PF13360">
    <property type="entry name" value="PQQ_2"/>
    <property type="match status" value="1"/>
</dbReference>
<organism evidence="3 4">
    <name type="scientific">Glycomyces harbinensis</name>
    <dbReference type="NCBI Taxonomy" id="58114"/>
    <lineage>
        <taxon>Bacteria</taxon>
        <taxon>Bacillati</taxon>
        <taxon>Actinomycetota</taxon>
        <taxon>Actinomycetes</taxon>
        <taxon>Glycomycetales</taxon>
        <taxon>Glycomycetaceae</taxon>
        <taxon>Glycomyces</taxon>
    </lineage>
</organism>
<evidence type="ECO:0000259" key="2">
    <source>
        <dbReference type="Pfam" id="PF13360"/>
    </source>
</evidence>
<feature type="region of interest" description="Disordered" evidence="1">
    <location>
        <begin position="1"/>
        <end position="30"/>
    </location>
</feature>
<dbReference type="InterPro" id="IPR002372">
    <property type="entry name" value="PQQ_rpt_dom"/>
</dbReference>
<dbReference type="InterPro" id="IPR015943">
    <property type="entry name" value="WD40/YVTN_repeat-like_dom_sf"/>
</dbReference>
<dbReference type="EMBL" id="FNAD01000001">
    <property type="protein sequence ID" value="SDC99199.1"/>
    <property type="molecule type" value="Genomic_DNA"/>
</dbReference>
<protein>
    <submittedName>
        <fullName evidence="3">PQQ-like domain-containing protein</fullName>
    </submittedName>
</protein>
<dbReference type="SMART" id="SM00564">
    <property type="entry name" value="PQQ"/>
    <property type="match status" value="3"/>
</dbReference>
<dbReference type="AlphaFoldDB" id="A0A1G6R3I3"/>
<dbReference type="Gene3D" id="2.130.10.10">
    <property type="entry name" value="YVTN repeat-like/Quinoprotein amine dehydrogenase"/>
    <property type="match status" value="1"/>
</dbReference>
<evidence type="ECO:0000313" key="4">
    <source>
        <dbReference type="Proteomes" id="UP000198949"/>
    </source>
</evidence>
<feature type="domain" description="Pyrrolo-quinoline quinone repeat" evidence="2">
    <location>
        <begin position="162"/>
        <end position="310"/>
    </location>
</feature>
<evidence type="ECO:0000256" key="1">
    <source>
        <dbReference type="SAM" id="MobiDB-lite"/>
    </source>
</evidence>
<keyword evidence="4" id="KW-1185">Reference proteome</keyword>
<proteinExistence type="predicted"/>
<sequence>MGLSTFIDEGDPYREPEPDESSPVETEPSPVIESDLEITVIEEDAAAQAFALPATPKLDVDESAISGGLIEVVRDAALAGDNLIVSGGTDSFDHFVVLDIATGEVKWQQHGEDVLPGADVEVWAPGLDAKFAPPSVMQGPDGWLVLVPYTGLNFRVAGETSESGVAALSAEDGSVQWTAPLFEYNPDHETNQILNGIAVSGGTVVADVGVVRTDNTAAPLPEAAFADFRTVALDAADGSMLWEAPGTSVFNVLGSLEVAGGMVYAADAEQMVLGAPSEIVGLDLATGTGLWTFAEEDRYVRVETAVAGAAMLHLSSNPEWTHPAEQSVLLDAATGETLASVDTQVDCVNDGITRMACTFADLGGSEPVVQLFTFDAADPGIGIAADPLPSSVRWPTALLSGWIVIQDEDTRNLVVDAAGKGVSSAKQFGVPVTASEAYAVVAGRADGAILDDLNLYAIE</sequence>
<dbReference type="InterPro" id="IPR018391">
    <property type="entry name" value="PQQ_b-propeller_rpt"/>
</dbReference>
<dbReference type="Proteomes" id="UP000198949">
    <property type="component" value="Unassembled WGS sequence"/>
</dbReference>